<reference evidence="7 8" key="1">
    <citation type="submission" date="2018-04" db="EMBL/GenBank/DDBJ databases">
        <title>The genome of golden apple snail Pomacea canaliculata provides insight into stress tolerance and invasive adaptation.</title>
        <authorList>
            <person name="Liu C."/>
            <person name="Liu B."/>
            <person name="Ren Y."/>
            <person name="Zhang Y."/>
            <person name="Wang H."/>
            <person name="Li S."/>
            <person name="Jiang F."/>
            <person name="Yin L."/>
            <person name="Zhang G."/>
            <person name="Qian W."/>
            <person name="Fan W."/>
        </authorList>
    </citation>
    <scope>NUCLEOTIDE SEQUENCE [LARGE SCALE GENOMIC DNA]</scope>
    <source>
        <strain evidence="7">SZHN2017</strain>
        <tissue evidence="7">Muscle</tissue>
    </source>
</reference>
<evidence type="ECO:0008006" key="9">
    <source>
        <dbReference type="Google" id="ProtNLM"/>
    </source>
</evidence>
<proteinExistence type="predicted"/>
<dbReference type="GO" id="GO:0005886">
    <property type="term" value="C:plasma membrane"/>
    <property type="evidence" value="ECO:0007669"/>
    <property type="project" value="TreeGrafter"/>
</dbReference>
<dbReference type="PANTHER" id="PTHR19282">
    <property type="entry name" value="TETRASPANIN"/>
    <property type="match status" value="1"/>
</dbReference>
<name>A0A2T7NY93_POMCA</name>
<feature type="transmembrane region" description="Helical" evidence="6">
    <location>
        <begin position="104"/>
        <end position="128"/>
    </location>
</feature>
<organism evidence="7 8">
    <name type="scientific">Pomacea canaliculata</name>
    <name type="common">Golden apple snail</name>
    <dbReference type="NCBI Taxonomy" id="400727"/>
    <lineage>
        <taxon>Eukaryota</taxon>
        <taxon>Metazoa</taxon>
        <taxon>Spiralia</taxon>
        <taxon>Lophotrochozoa</taxon>
        <taxon>Mollusca</taxon>
        <taxon>Gastropoda</taxon>
        <taxon>Caenogastropoda</taxon>
        <taxon>Architaenioglossa</taxon>
        <taxon>Ampullarioidea</taxon>
        <taxon>Ampullariidae</taxon>
        <taxon>Pomacea</taxon>
    </lineage>
</organism>
<sequence length="329" mass="35998">MCISAAARVVLVVINIAIAIISLGVVVIGALLKFSADKFLQLVFGAASFSVQSSDKSDFNIPNIAQVSQLPFLGEVGYALIIFGAILFFVSFTACCGACCNYRVLLYIFIVVLTILVIAQAVVFALIMTKDSVFNKKIEDTIGDKVKSDFQANGQDVFSFSINLLNYLSPRPNLTFVVQLDCCGIRGQIDFSSLPPTCCLKSIIDGSDNARKNACVRSSAPPADYNTVVSGQPDGQRSTRETGMSSDSCKHVYNKKERRIFIVFTARASIRPSKKKEREREKMEGGDFDMGLETHPLVLTLGKHTADSTVQVRPHLTSRVSFVKVIVLW</sequence>
<evidence type="ECO:0000256" key="4">
    <source>
        <dbReference type="ARBA" id="ARBA00023136"/>
    </source>
</evidence>
<evidence type="ECO:0000256" key="6">
    <source>
        <dbReference type="SAM" id="Phobius"/>
    </source>
</evidence>
<evidence type="ECO:0000313" key="8">
    <source>
        <dbReference type="Proteomes" id="UP000245119"/>
    </source>
</evidence>
<dbReference type="InterPro" id="IPR018499">
    <property type="entry name" value="Tetraspanin/Peripherin"/>
</dbReference>
<dbReference type="PANTHER" id="PTHR19282:SF544">
    <property type="entry name" value="TETRASPANIN"/>
    <property type="match status" value="1"/>
</dbReference>
<protein>
    <recommendedName>
        <fullName evidence="9">Tetraspanin</fullName>
    </recommendedName>
</protein>
<gene>
    <name evidence="7" type="ORF">C0Q70_13816</name>
</gene>
<evidence type="ECO:0000313" key="7">
    <source>
        <dbReference type="EMBL" id="PVD26147.1"/>
    </source>
</evidence>
<feature type="compositionally biased region" description="Polar residues" evidence="5">
    <location>
        <begin position="227"/>
        <end position="247"/>
    </location>
</feature>
<evidence type="ECO:0000256" key="3">
    <source>
        <dbReference type="ARBA" id="ARBA00022989"/>
    </source>
</evidence>
<dbReference type="Pfam" id="PF00335">
    <property type="entry name" value="Tetraspanin"/>
    <property type="match status" value="1"/>
</dbReference>
<feature type="transmembrane region" description="Helical" evidence="6">
    <location>
        <begin position="76"/>
        <end position="97"/>
    </location>
</feature>
<evidence type="ECO:0000256" key="1">
    <source>
        <dbReference type="ARBA" id="ARBA00004141"/>
    </source>
</evidence>
<keyword evidence="3 6" id="KW-1133">Transmembrane helix</keyword>
<feature type="region of interest" description="Disordered" evidence="5">
    <location>
        <begin position="225"/>
        <end position="247"/>
    </location>
</feature>
<dbReference type="Proteomes" id="UP000245119">
    <property type="component" value="Linkage Group LG8"/>
</dbReference>
<keyword evidence="4 6" id="KW-0472">Membrane</keyword>
<comment type="subcellular location">
    <subcellularLocation>
        <location evidence="1">Membrane</location>
        <topology evidence="1">Multi-pass membrane protein</topology>
    </subcellularLocation>
</comment>
<keyword evidence="8" id="KW-1185">Reference proteome</keyword>
<comment type="caution">
    <text evidence="7">The sequence shown here is derived from an EMBL/GenBank/DDBJ whole genome shotgun (WGS) entry which is preliminary data.</text>
</comment>
<dbReference type="EMBL" id="PZQS01000008">
    <property type="protein sequence ID" value="PVD26147.1"/>
    <property type="molecule type" value="Genomic_DNA"/>
</dbReference>
<dbReference type="AlphaFoldDB" id="A0A2T7NY93"/>
<dbReference type="OrthoDB" id="6131345at2759"/>
<feature type="transmembrane region" description="Helical" evidence="6">
    <location>
        <begin position="9"/>
        <end position="32"/>
    </location>
</feature>
<keyword evidence="2 6" id="KW-0812">Transmembrane</keyword>
<evidence type="ECO:0000256" key="2">
    <source>
        <dbReference type="ARBA" id="ARBA00022692"/>
    </source>
</evidence>
<evidence type="ECO:0000256" key="5">
    <source>
        <dbReference type="SAM" id="MobiDB-lite"/>
    </source>
</evidence>
<accession>A0A2T7NY93</accession>